<evidence type="ECO:0000259" key="1">
    <source>
        <dbReference type="Pfam" id="PF01755"/>
    </source>
</evidence>
<dbReference type="EMBL" id="MN740274">
    <property type="protein sequence ID" value="QHT97243.1"/>
    <property type="molecule type" value="Genomic_DNA"/>
</dbReference>
<dbReference type="InterPro" id="IPR002654">
    <property type="entry name" value="Glyco_trans_25"/>
</dbReference>
<organism evidence="2">
    <name type="scientific">viral metagenome</name>
    <dbReference type="NCBI Taxonomy" id="1070528"/>
    <lineage>
        <taxon>unclassified sequences</taxon>
        <taxon>metagenomes</taxon>
        <taxon>organismal metagenomes</taxon>
    </lineage>
</organism>
<evidence type="ECO:0000313" key="2">
    <source>
        <dbReference type="EMBL" id="QHT97243.1"/>
    </source>
</evidence>
<feature type="domain" description="Glycosyl transferase family 25" evidence="1">
    <location>
        <begin position="6"/>
        <end position="137"/>
    </location>
</feature>
<name>A0A6C0J0S2_9ZZZZ</name>
<dbReference type="CDD" id="cd06532">
    <property type="entry name" value="Glyco_transf_25"/>
    <property type="match status" value="1"/>
</dbReference>
<dbReference type="AlphaFoldDB" id="A0A6C0J0S2"/>
<sequence length="281" mass="33530">MYIKNTKILYINLEKDKTRKTKLESQLNKFNFNYHRIDAIYGKDLLKKKYRDIISKELYISEIKLRPSYWLNRSNFKSLSRDLNNILPRVGLFLSHLRALKYAYDNSFNNVVILEDDAIILPNILQKLLVPIDTDIYYLGGTFSNLPNNLKKNPNKYIFIDPDKFKLFGTFGYLIPSFNKIIEILSVIYSVFNVGPSKDKHELWRTGEIKLRAQSIDRFYVNWFQKYGKCYITNIVKVYHPEEDSDESSINLKKFSYKKNNLRFYYHPDDKKLIDKFLINH</sequence>
<dbReference type="Pfam" id="PF01755">
    <property type="entry name" value="Glyco_transf_25"/>
    <property type="match status" value="1"/>
</dbReference>
<reference evidence="2" key="1">
    <citation type="journal article" date="2020" name="Nature">
        <title>Giant virus diversity and host interactions through global metagenomics.</title>
        <authorList>
            <person name="Schulz F."/>
            <person name="Roux S."/>
            <person name="Paez-Espino D."/>
            <person name="Jungbluth S."/>
            <person name="Walsh D.A."/>
            <person name="Denef V.J."/>
            <person name="McMahon K.D."/>
            <person name="Konstantinidis K.T."/>
            <person name="Eloe-Fadrosh E.A."/>
            <person name="Kyrpides N.C."/>
            <person name="Woyke T."/>
        </authorList>
    </citation>
    <scope>NUCLEOTIDE SEQUENCE</scope>
    <source>
        <strain evidence="2">GVMAG-M-3300025138-11</strain>
    </source>
</reference>
<accession>A0A6C0J0S2</accession>
<protein>
    <recommendedName>
        <fullName evidence="1">Glycosyl transferase family 25 domain-containing protein</fullName>
    </recommendedName>
</protein>
<proteinExistence type="predicted"/>